<dbReference type="PANTHER" id="PTHR12634">
    <property type="entry name" value="SIT4 YEAST -ASSOCIATING PROTEIN-RELATED"/>
    <property type="match status" value="1"/>
</dbReference>
<dbReference type="Pfam" id="PF04499">
    <property type="entry name" value="SAPS"/>
    <property type="match status" value="1"/>
</dbReference>
<dbReference type="GO" id="GO:0019903">
    <property type="term" value="F:protein phosphatase binding"/>
    <property type="evidence" value="ECO:0007669"/>
    <property type="project" value="InterPro"/>
</dbReference>
<evidence type="ECO:0000313" key="4">
    <source>
        <dbReference type="EMBL" id="CAG98422.1"/>
    </source>
</evidence>
<dbReference type="AlphaFoldDB" id="Q6CK25"/>
<dbReference type="InParanoid" id="Q6CK25"/>
<comment type="similarity">
    <text evidence="1">Belongs to the SAPS family.</text>
</comment>
<feature type="compositionally biased region" description="Acidic residues" evidence="3">
    <location>
        <begin position="229"/>
        <end position="244"/>
    </location>
</feature>
<accession>Q6CK25</accession>
<feature type="compositionally biased region" description="Polar residues" evidence="3">
    <location>
        <begin position="955"/>
        <end position="977"/>
    </location>
</feature>
<dbReference type="Proteomes" id="UP000000598">
    <property type="component" value="Chromosome F"/>
</dbReference>
<sequence>MSGSFWKFGQDYANEAPLTKLLNKAFFKINNNNSGSDDNHGQNGSGVDSDDGLNLREKKNMSELTSESDSDCISGEDDSGDTGDDDDVEKKEEEQDDEDEDDRALGPGTTKRNSGRFNDEDNEGGEEQVSISESNFEYKDYRPNLDILDDLLDDEELYTELMCSNFKLLVFFRYPEVLARLVDYVTNEHVLEPADDSMVDEEQQEGENGSDSSDNDAEEDQGKQGSPEAEADSGDDLENSEDENNTQSQYQNTLDVVPDNASESSAETSITLPPESEEQVESRRARIAAEILSADVWTISSAFMDNEDLLVKLWSTLEHPAPLSIIASTYFMKINERLLDMDISGMINFILKQENIVDRFIAHIDNPPLMDFLLKVISTDKPDAPTGIIALLKKQHLISKLLDYLSIEHDSSIQSAAGDFLKALITISANSNNEIASAIGPNELTRELVSAEMVSKLVNIMLQCGTSLSNGVGIVIELIRKNNSDYDFVQVMYTTLETHPPSDRDPVYLGHLVRCFANKMDRFNKILLETKLDPLETPFGSIEPLGFERFKICELVAELLHCSNMGLLGEPSGEAIVLERDLKREEILKEMEEQLENENASDAETGYYDGEDDTAHANNLHRELQDLNINATLKDSEATDEVEDVKDVGDAGDVDASLAERTDIHSETSSDSEVTEKVLRENPVVGDLLKISLQDNNIITTILDMFFRFPWNNFLHNVVFDIVQQIFNGPLKSGYNKFLLADLFSSAHITDVIMEGDRKCLEYEKETGIRLGYMGHLTLIAEEVAKFAAYIEEANVTFASPVVQEGLNEPKWKEYCDTILTETREKYSSLLGDDGFDEGENDEGDDEIYEDDDAINENEKRFVNVNGSLEYDDADEDENPNELGADNCFVYEDNMGNKTKIQVRLDNNDEHDSSYGGDLNKFSNYMSNQIKSGLNMADNAEEEDEGDEEEDIWNGESSNTFQPQVPNKTFFNSSMFHSHQFDLSPDDEEDYLDPNDDGQSYAKPNHPLYSSMLSPGGMPYDAPDEELNDLDVNDDDEDDDEDDFDADTDVGTHSGISHRSNEYSLRRTSSNDKIPYDLAEQSSRAMGMPALQRSSSHDTD</sequence>
<dbReference type="KEGG" id="kla:KLLA0_F14124g"/>
<keyword evidence="5" id="KW-1185">Reference proteome</keyword>
<dbReference type="eggNOG" id="KOG2073">
    <property type="taxonomic scope" value="Eukaryota"/>
</dbReference>
<proteinExistence type="inferred from homology"/>
<evidence type="ECO:0000313" key="5">
    <source>
        <dbReference type="Proteomes" id="UP000000598"/>
    </source>
</evidence>
<dbReference type="EMBL" id="CR382126">
    <property type="protein sequence ID" value="CAG98422.1"/>
    <property type="molecule type" value="Genomic_DNA"/>
</dbReference>
<feature type="compositionally biased region" description="Polar residues" evidence="3">
    <location>
        <begin position="261"/>
        <end position="271"/>
    </location>
</feature>
<feature type="compositionally biased region" description="Acidic residues" evidence="3">
    <location>
        <begin position="1022"/>
        <end position="1048"/>
    </location>
</feature>
<feature type="compositionally biased region" description="Acidic residues" evidence="3">
    <location>
        <begin position="939"/>
        <end position="953"/>
    </location>
</feature>
<dbReference type="GO" id="GO:0005634">
    <property type="term" value="C:nucleus"/>
    <property type="evidence" value="ECO:0007669"/>
    <property type="project" value="TreeGrafter"/>
</dbReference>
<feature type="region of interest" description="Disordered" evidence="3">
    <location>
        <begin position="936"/>
        <end position="1100"/>
    </location>
</feature>
<feature type="compositionally biased region" description="Acidic residues" evidence="3">
    <location>
        <begin position="984"/>
        <end position="996"/>
    </location>
</feature>
<feature type="compositionally biased region" description="Low complexity" evidence="3">
    <location>
        <begin position="30"/>
        <end position="46"/>
    </location>
</feature>
<dbReference type="GO" id="GO:0019888">
    <property type="term" value="F:protein phosphatase regulator activity"/>
    <property type="evidence" value="ECO:0007669"/>
    <property type="project" value="TreeGrafter"/>
</dbReference>
<feature type="compositionally biased region" description="Acidic residues" evidence="3">
    <location>
        <begin position="66"/>
        <end position="87"/>
    </location>
</feature>
<name>Q6CK25_KLULA</name>
<feature type="region of interest" description="Disordered" evidence="3">
    <location>
        <begin position="193"/>
        <end position="281"/>
    </location>
</feature>
<gene>
    <name evidence="4" type="ORF">KLLA0_F14124g</name>
</gene>
<feature type="region of interest" description="Disordered" evidence="3">
    <location>
        <begin position="29"/>
        <end position="129"/>
    </location>
</feature>
<reference evidence="4 5" key="1">
    <citation type="journal article" date="2004" name="Nature">
        <title>Genome evolution in yeasts.</title>
        <authorList>
            <consortium name="Genolevures"/>
            <person name="Dujon B."/>
            <person name="Sherman D."/>
            <person name="Fischer G."/>
            <person name="Durrens P."/>
            <person name="Casaregola S."/>
            <person name="Lafontaine I."/>
            <person name="de Montigny J."/>
            <person name="Marck C."/>
            <person name="Neuveglise C."/>
            <person name="Talla E."/>
            <person name="Goffard N."/>
            <person name="Frangeul L."/>
            <person name="Aigle M."/>
            <person name="Anthouard V."/>
            <person name="Babour A."/>
            <person name="Barbe V."/>
            <person name="Barnay S."/>
            <person name="Blanchin S."/>
            <person name="Beckerich J.M."/>
            <person name="Beyne E."/>
            <person name="Bleykasten C."/>
            <person name="Boisrame A."/>
            <person name="Boyer J."/>
            <person name="Cattolico L."/>
            <person name="Confanioleri F."/>
            <person name="de Daruvar A."/>
            <person name="Despons L."/>
            <person name="Fabre E."/>
            <person name="Fairhead C."/>
            <person name="Ferry-Dumazet H."/>
            <person name="Groppi A."/>
            <person name="Hantraye F."/>
            <person name="Hennequin C."/>
            <person name="Jauniaux N."/>
            <person name="Joyet P."/>
            <person name="Kachouri R."/>
            <person name="Kerrest A."/>
            <person name="Koszul R."/>
            <person name="Lemaire M."/>
            <person name="Lesur I."/>
            <person name="Ma L."/>
            <person name="Muller H."/>
            <person name="Nicaud J.M."/>
            <person name="Nikolski M."/>
            <person name="Oztas S."/>
            <person name="Ozier-Kalogeropoulos O."/>
            <person name="Pellenz S."/>
            <person name="Potier S."/>
            <person name="Richard G.F."/>
            <person name="Straub M.L."/>
            <person name="Suleau A."/>
            <person name="Swennene D."/>
            <person name="Tekaia F."/>
            <person name="Wesolowski-Louvel M."/>
            <person name="Westhof E."/>
            <person name="Wirth B."/>
            <person name="Zeniou-Meyer M."/>
            <person name="Zivanovic I."/>
            <person name="Bolotin-Fukuhara M."/>
            <person name="Thierry A."/>
            <person name="Bouchier C."/>
            <person name="Caudron B."/>
            <person name="Scarpelli C."/>
            <person name="Gaillardin C."/>
            <person name="Weissenbach J."/>
            <person name="Wincker P."/>
            <person name="Souciet J.L."/>
        </authorList>
    </citation>
    <scope>NUCLEOTIDE SEQUENCE [LARGE SCALE GENOMIC DNA]</scope>
    <source>
        <strain evidence="5">ATCC 8585 / CBS 2359 / DSM 70799 / NBRC 1267 / NRRL Y-1140 / WM37</strain>
    </source>
</reference>
<protein>
    <submittedName>
        <fullName evidence="4">KLLA0F14124p</fullName>
    </submittedName>
</protein>
<evidence type="ECO:0000256" key="2">
    <source>
        <dbReference type="ARBA" id="ARBA00023306"/>
    </source>
</evidence>
<keyword evidence="2" id="KW-0131">Cell cycle</keyword>
<dbReference type="GO" id="GO:0005829">
    <property type="term" value="C:cytosol"/>
    <property type="evidence" value="ECO:0007669"/>
    <property type="project" value="TreeGrafter"/>
</dbReference>
<feature type="compositionally biased region" description="Acidic residues" evidence="3">
    <location>
        <begin position="193"/>
        <end position="205"/>
    </location>
</feature>
<dbReference type="FunCoup" id="Q6CK25">
    <property type="interactions" value="820"/>
</dbReference>
<dbReference type="InterPro" id="IPR007587">
    <property type="entry name" value="SAPS"/>
</dbReference>
<organism evidence="4 5">
    <name type="scientific">Kluyveromyces lactis (strain ATCC 8585 / CBS 2359 / DSM 70799 / NBRC 1267 / NRRL Y-1140 / WM37)</name>
    <name type="common">Yeast</name>
    <name type="synonym">Candida sphaerica</name>
    <dbReference type="NCBI Taxonomy" id="284590"/>
    <lineage>
        <taxon>Eukaryota</taxon>
        <taxon>Fungi</taxon>
        <taxon>Dikarya</taxon>
        <taxon>Ascomycota</taxon>
        <taxon>Saccharomycotina</taxon>
        <taxon>Saccharomycetes</taxon>
        <taxon>Saccharomycetales</taxon>
        <taxon>Saccharomycetaceae</taxon>
        <taxon>Kluyveromyces</taxon>
    </lineage>
</organism>
<feature type="compositionally biased region" description="Polar residues" evidence="3">
    <location>
        <begin position="245"/>
        <end position="254"/>
    </location>
</feature>
<dbReference type="STRING" id="284590.Q6CK25"/>
<evidence type="ECO:0000256" key="3">
    <source>
        <dbReference type="SAM" id="MobiDB-lite"/>
    </source>
</evidence>
<dbReference type="PaxDb" id="284590-Q6CK25"/>
<dbReference type="OMA" id="WDMDVQF"/>
<dbReference type="HOGENOM" id="CLU_003676_2_0_1"/>
<evidence type="ECO:0000256" key="1">
    <source>
        <dbReference type="ARBA" id="ARBA00006180"/>
    </source>
</evidence>
<dbReference type="PANTHER" id="PTHR12634:SF8">
    <property type="entry name" value="FIERY MOUNTAIN, ISOFORM D"/>
    <property type="match status" value="1"/>
</dbReference>